<feature type="compositionally biased region" description="Polar residues" evidence="2">
    <location>
        <begin position="108"/>
        <end position="120"/>
    </location>
</feature>
<sequence length="343" mass="38220">MRRRTRQISLRECYSVLKLEKDADLAAVKRAYRKLAFELHPDLNPGNAEASREFQLLNEAYVALTGILKHEDEIKKRADARQGAHKAKKESKDEKGAKNAENARPEQQAESTSQQQPTSDDTAKETQREEAGKKAGAAAGTRSEKTQAAQGEATAGAQAEAKAGARADAAGAAYAEQDVLRDLLNDPFARRVFEDIYSELNKQQAEKPQQQEPRPQTAESAPQSRAKPKPPPKEKKNTTLHKDNLAWGTSKWSSDMTRNVTGMVKDWLRRQIDEEQSLTMPATNLLPGCRVRLQIRQGLQAELKTVEITLPPDFTVGKPIRLRGLGKRVGPWQGDLYLTLYTE</sequence>
<dbReference type="AlphaFoldDB" id="A0A7W8FFC7"/>
<name>A0A7W8FFC7_9BACT</name>
<dbReference type="PANTHER" id="PTHR43096">
    <property type="entry name" value="DNAJ HOMOLOG 1, MITOCHONDRIAL-RELATED"/>
    <property type="match status" value="1"/>
</dbReference>
<dbReference type="InterPro" id="IPR001623">
    <property type="entry name" value="DnaJ_domain"/>
</dbReference>
<dbReference type="CDD" id="cd06257">
    <property type="entry name" value="DnaJ"/>
    <property type="match status" value="1"/>
</dbReference>
<accession>A0A7W8FFC7</accession>
<feature type="region of interest" description="Disordered" evidence="2">
    <location>
        <begin position="77"/>
        <end position="155"/>
    </location>
</feature>
<keyword evidence="5" id="KW-1185">Reference proteome</keyword>
<evidence type="ECO:0000313" key="4">
    <source>
        <dbReference type="EMBL" id="MBB5142746.1"/>
    </source>
</evidence>
<feature type="region of interest" description="Disordered" evidence="2">
    <location>
        <begin position="201"/>
        <end position="248"/>
    </location>
</feature>
<feature type="compositionally biased region" description="Basic and acidic residues" evidence="2">
    <location>
        <begin position="231"/>
        <end position="244"/>
    </location>
</feature>
<dbReference type="PRINTS" id="PR00625">
    <property type="entry name" value="JDOMAIN"/>
</dbReference>
<dbReference type="GO" id="GO:0042026">
    <property type="term" value="P:protein refolding"/>
    <property type="evidence" value="ECO:0007669"/>
    <property type="project" value="TreeGrafter"/>
</dbReference>
<dbReference type="InterPro" id="IPR036869">
    <property type="entry name" value="J_dom_sf"/>
</dbReference>
<dbReference type="SUPFAM" id="SSF46565">
    <property type="entry name" value="Chaperone J-domain"/>
    <property type="match status" value="1"/>
</dbReference>
<evidence type="ECO:0000256" key="1">
    <source>
        <dbReference type="ARBA" id="ARBA00023186"/>
    </source>
</evidence>
<feature type="compositionally biased region" description="Basic and acidic residues" evidence="2">
    <location>
        <begin position="90"/>
        <end position="104"/>
    </location>
</feature>
<dbReference type="Proteomes" id="UP000539075">
    <property type="component" value="Unassembled WGS sequence"/>
</dbReference>
<dbReference type="PROSITE" id="PS50076">
    <property type="entry name" value="DNAJ_2"/>
    <property type="match status" value="1"/>
</dbReference>
<dbReference type="GO" id="GO:0005737">
    <property type="term" value="C:cytoplasm"/>
    <property type="evidence" value="ECO:0007669"/>
    <property type="project" value="TreeGrafter"/>
</dbReference>
<dbReference type="Gene3D" id="1.10.287.110">
    <property type="entry name" value="DnaJ domain"/>
    <property type="match status" value="1"/>
</dbReference>
<dbReference type="RefSeq" id="WP_183718121.1">
    <property type="nucleotide sequence ID" value="NZ_JACHGO010000002.1"/>
</dbReference>
<dbReference type="SMART" id="SM00271">
    <property type="entry name" value="DnaJ"/>
    <property type="match status" value="1"/>
</dbReference>
<feature type="domain" description="J" evidence="3">
    <location>
        <begin position="12"/>
        <end position="96"/>
    </location>
</feature>
<evidence type="ECO:0000259" key="3">
    <source>
        <dbReference type="PROSITE" id="PS50076"/>
    </source>
</evidence>
<evidence type="ECO:0000256" key="2">
    <source>
        <dbReference type="SAM" id="MobiDB-lite"/>
    </source>
</evidence>
<feature type="compositionally biased region" description="Low complexity" evidence="2">
    <location>
        <begin position="202"/>
        <end position="216"/>
    </location>
</feature>
<feature type="compositionally biased region" description="Low complexity" evidence="2">
    <location>
        <begin position="134"/>
        <end position="155"/>
    </location>
</feature>
<dbReference type="Pfam" id="PF00226">
    <property type="entry name" value="DnaJ"/>
    <property type="match status" value="1"/>
</dbReference>
<evidence type="ECO:0000313" key="5">
    <source>
        <dbReference type="Proteomes" id="UP000539075"/>
    </source>
</evidence>
<dbReference type="PANTHER" id="PTHR43096:SF52">
    <property type="entry name" value="DNAJ HOMOLOG 1, MITOCHONDRIAL-RELATED"/>
    <property type="match status" value="1"/>
</dbReference>
<proteinExistence type="predicted"/>
<protein>
    <submittedName>
        <fullName evidence="4">Molecular chaperone DnaJ</fullName>
    </submittedName>
</protein>
<dbReference type="EMBL" id="JACHGO010000002">
    <property type="protein sequence ID" value="MBB5142746.1"/>
    <property type="molecule type" value="Genomic_DNA"/>
</dbReference>
<feature type="compositionally biased region" description="Basic and acidic residues" evidence="2">
    <location>
        <begin position="121"/>
        <end position="133"/>
    </location>
</feature>
<comment type="caution">
    <text evidence="4">The sequence shown here is derived from an EMBL/GenBank/DDBJ whole genome shotgun (WGS) entry which is preliminary data.</text>
</comment>
<reference evidence="4 5" key="1">
    <citation type="submission" date="2020-08" db="EMBL/GenBank/DDBJ databases">
        <title>Genomic Encyclopedia of Type Strains, Phase IV (KMG-IV): sequencing the most valuable type-strain genomes for metagenomic binning, comparative biology and taxonomic classification.</title>
        <authorList>
            <person name="Goeker M."/>
        </authorList>
    </citation>
    <scope>NUCLEOTIDE SEQUENCE [LARGE SCALE GENOMIC DNA]</scope>
    <source>
        <strain evidence="4 5">DSM 11275</strain>
    </source>
</reference>
<dbReference type="GO" id="GO:0051082">
    <property type="term" value="F:unfolded protein binding"/>
    <property type="evidence" value="ECO:0007669"/>
    <property type="project" value="TreeGrafter"/>
</dbReference>
<keyword evidence="1" id="KW-0143">Chaperone</keyword>
<organism evidence="4 5">
    <name type="scientific">Desulfovibrio intestinalis</name>
    <dbReference type="NCBI Taxonomy" id="58621"/>
    <lineage>
        <taxon>Bacteria</taxon>
        <taxon>Pseudomonadati</taxon>
        <taxon>Thermodesulfobacteriota</taxon>
        <taxon>Desulfovibrionia</taxon>
        <taxon>Desulfovibrionales</taxon>
        <taxon>Desulfovibrionaceae</taxon>
        <taxon>Desulfovibrio</taxon>
    </lineage>
</organism>
<gene>
    <name evidence="4" type="ORF">HNQ38_000825</name>
</gene>